<comment type="caution">
    <text evidence="2">The sequence shown here is derived from an EMBL/GenBank/DDBJ whole genome shotgun (WGS) entry which is preliminary data.</text>
</comment>
<sequence>MLRTRRALVCSVLMAVASTAVVTMSAAPAAAAGSSPLTPSSWAYVDSQAPRTTFIDRAGDAPVGTRTAADGRAHTYRSYFTFDLTPLRGHAIRMGHLTVRETAVTDCTVPGVVQLWRTSPIRPNTSWRNPPAEQELLRTFGGTASSCPGTLFFDLAPALNAAIGRGQTALTIELRIPADREGEVALGRTFGMPTVALLTDRLPVVSNLGLVYPDRGCGTYTRPTPANDSTLFRATVTDPDGTFASAEFSVWPAGRPEQRREFSGGTYGGGVFQASTDLTGFPEGSLVAWAARGQDHQDLSQWSPPCFLRIDRTAPGTAPIVASRVYLEGTTPSGGPGVKGRFWFSAKGDRDVVAYSYTDIDGSVPHARVAPRWPGGPVMIEWTPRTAGQQYLEVWPEDAAGNRGPSTRYRFTVRNTAPEGRVEVAGVGLPSRLTLTGVPEVTQFGYQLPGQAEVRFPAANGTGSTDVTFPAVGSYEITTRSYAGDRMIGSGRLSVHVDDAPTVTSAEFNLETSPVAGRSGSFTFTPRSAGVVAYLYSFGFGGTEQRVEAPGGTAVLPFTPPAGGWYTLRVRSVRADGSTSNPATHYFSVIDPHPVVYVHDLTSWPRRDGPGLPLQVDLNSGLPDVTGFVYRLNGGAEQTATASFGSAYVTVTPDRAGDNTLLVRAVLADGSTSPETEHTFSVWSGPLVTWTPAGSGVVDKPVTFTFHPALPGVVRYRYTFPGQEEQTVAAGPDGTASATYVPGGWGLHTIAVTSVGGDGTASETRDVYFDVLDNRVSVYGALDESAPRGGVGNSTVFQLYSQRAGEVVEYLYRVDDDPVASIPQRPDSTTTYLTLTLTRNGLNTLYVQSRTRDGDLSPVTEYRFLVGTAPYVVSAQYPEGTWGGGPGVEGTFEFSGGTPGIVSFDYRIDGGAPTTVAADADGRASITYTPTGDTYFHTLVVTGRKADGTTTDPRSYAIQVQPR</sequence>
<evidence type="ECO:0000313" key="2">
    <source>
        <dbReference type="EMBL" id="GIJ75009.1"/>
    </source>
</evidence>
<accession>A0A8J4EHI1</accession>
<organism evidence="2 3">
    <name type="scientific">Virgisporangium ochraceum</name>
    <dbReference type="NCBI Taxonomy" id="65505"/>
    <lineage>
        <taxon>Bacteria</taxon>
        <taxon>Bacillati</taxon>
        <taxon>Actinomycetota</taxon>
        <taxon>Actinomycetes</taxon>
        <taxon>Micromonosporales</taxon>
        <taxon>Micromonosporaceae</taxon>
        <taxon>Virgisporangium</taxon>
    </lineage>
</organism>
<gene>
    <name evidence="2" type="ORF">Voc01_099260</name>
</gene>
<dbReference type="RefSeq" id="WP_203934790.1">
    <property type="nucleotide sequence ID" value="NZ_BOPH01000147.1"/>
</dbReference>
<evidence type="ECO:0000313" key="3">
    <source>
        <dbReference type="Proteomes" id="UP000635606"/>
    </source>
</evidence>
<feature type="signal peptide" evidence="1">
    <location>
        <begin position="1"/>
        <end position="22"/>
    </location>
</feature>
<feature type="chain" id="PRO_5039050826" description="DNRLRE domain-containing protein" evidence="1">
    <location>
        <begin position="23"/>
        <end position="963"/>
    </location>
</feature>
<dbReference type="Proteomes" id="UP000635606">
    <property type="component" value="Unassembled WGS sequence"/>
</dbReference>
<keyword evidence="1" id="KW-0732">Signal</keyword>
<dbReference type="AlphaFoldDB" id="A0A8J4EHI1"/>
<dbReference type="PROSITE" id="PS51318">
    <property type="entry name" value="TAT"/>
    <property type="match status" value="1"/>
</dbReference>
<evidence type="ECO:0008006" key="4">
    <source>
        <dbReference type="Google" id="ProtNLM"/>
    </source>
</evidence>
<reference evidence="2" key="1">
    <citation type="submission" date="2021-01" db="EMBL/GenBank/DDBJ databases">
        <title>Whole genome shotgun sequence of Virgisporangium ochraceum NBRC 16418.</title>
        <authorList>
            <person name="Komaki H."/>
            <person name="Tamura T."/>
        </authorList>
    </citation>
    <scope>NUCLEOTIDE SEQUENCE</scope>
    <source>
        <strain evidence="2">NBRC 16418</strain>
    </source>
</reference>
<evidence type="ECO:0000256" key="1">
    <source>
        <dbReference type="SAM" id="SignalP"/>
    </source>
</evidence>
<proteinExistence type="predicted"/>
<name>A0A8J4EHI1_9ACTN</name>
<dbReference type="EMBL" id="BOPH01000147">
    <property type="protein sequence ID" value="GIJ75009.1"/>
    <property type="molecule type" value="Genomic_DNA"/>
</dbReference>
<protein>
    <recommendedName>
        <fullName evidence="4">DNRLRE domain-containing protein</fullName>
    </recommendedName>
</protein>
<keyword evidence="3" id="KW-1185">Reference proteome</keyword>
<dbReference type="InterPro" id="IPR006311">
    <property type="entry name" value="TAT_signal"/>
</dbReference>